<accession>A0A7I7YVD2</accession>
<dbReference type="RefSeq" id="WP_139825639.1">
    <property type="nucleotide sequence ID" value="NZ_AP022614.1"/>
</dbReference>
<evidence type="ECO:0000313" key="2">
    <source>
        <dbReference type="Proteomes" id="UP000467105"/>
    </source>
</evidence>
<dbReference type="Proteomes" id="UP000467105">
    <property type="component" value="Chromosome"/>
</dbReference>
<protein>
    <submittedName>
        <fullName evidence="1">Uncharacterized protein</fullName>
    </submittedName>
</protein>
<sequence>MSLLRPVDGTVWDEASVPLYERGVRLSWLIELVRSLLWDANSAHREGIEYERQRSEFQKRASFYDDEVPPWRPVPEEVRFTTRDFMANWILHKTAPVRGPLYALVPDDARGLPGRFVSHSWSSYLYLEGSGQEPFGMLNAIGSGVAGVKEEFVWLDICCYNQHSDIQVAPDMYTVIESIGAIAFPVTTEPLFDRTWCLWELLCAAKTSADIQFCAAPGYRTDKRVIVNNFFDAFDSVRSASATKEEDRQAILGEVEKHFGSFDEADAYIEDVLNRGLGNPWFEKYK</sequence>
<keyword evidence="2" id="KW-1185">Reference proteome</keyword>
<evidence type="ECO:0000313" key="1">
    <source>
        <dbReference type="EMBL" id="BBZ45242.1"/>
    </source>
</evidence>
<gene>
    <name evidence="1" type="ORF">MPRM_25230</name>
</gene>
<proteinExistence type="predicted"/>
<organism evidence="1 2">
    <name type="scientific">Mycobacterium parmense</name>
    <dbReference type="NCBI Taxonomy" id="185642"/>
    <lineage>
        <taxon>Bacteria</taxon>
        <taxon>Bacillati</taxon>
        <taxon>Actinomycetota</taxon>
        <taxon>Actinomycetes</taxon>
        <taxon>Mycobacteriales</taxon>
        <taxon>Mycobacteriaceae</taxon>
        <taxon>Mycobacterium</taxon>
        <taxon>Mycobacterium simiae complex</taxon>
    </lineage>
</organism>
<dbReference type="AlphaFoldDB" id="A0A7I7YVD2"/>
<name>A0A7I7YVD2_9MYCO</name>
<reference evidence="1 2" key="1">
    <citation type="journal article" date="2019" name="Emerg. Microbes Infect.">
        <title>Comprehensive subspecies identification of 175 nontuberculous mycobacteria species based on 7547 genomic profiles.</title>
        <authorList>
            <person name="Matsumoto Y."/>
            <person name="Kinjo T."/>
            <person name="Motooka D."/>
            <person name="Nabeya D."/>
            <person name="Jung N."/>
            <person name="Uechi K."/>
            <person name="Horii T."/>
            <person name="Iida T."/>
            <person name="Fujita J."/>
            <person name="Nakamura S."/>
        </authorList>
    </citation>
    <scope>NUCLEOTIDE SEQUENCE [LARGE SCALE GENOMIC DNA]</scope>
    <source>
        <strain evidence="1 2">JCM 14742</strain>
    </source>
</reference>
<dbReference type="EMBL" id="AP022614">
    <property type="protein sequence ID" value="BBZ45242.1"/>
    <property type="molecule type" value="Genomic_DNA"/>
</dbReference>